<evidence type="ECO:0008006" key="4">
    <source>
        <dbReference type="Google" id="ProtNLM"/>
    </source>
</evidence>
<sequence length="100" mass="11033">MNFRGNSDDNKFVGKFLEIYRGRSSSEYFDGIFDGPILGSSDETFLGIFIGNFRGTWPSENSEESVALGNFRGRVPRPPVELPSGSPRQICDLPCPSAKP</sequence>
<feature type="region of interest" description="Disordered" evidence="1">
    <location>
        <begin position="77"/>
        <end position="100"/>
    </location>
</feature>
<dbReference type="Proteomes" id="UP000266723">
    <property type="component" value="Unassembled WGS sequence"/>
</dbReference>
<evidence type="ECO:0000313" key="3">
    <source>
        <dbReference type="Proteomes" id="UP000266723"/>
    </source>
</evidence>
<proteinExistence type="predicted"/>
<reference evidence="2 3" key="1">
    <citation type="journal article" date="2020" name="BMC Genomics">
        <title>Intraspecific diversification of the crop wild relative Brassica cretica Lam. using demographic model selection.</title>
        <authorList>
            <person name="Kioukis A."/>
            <person name="Michalopoulou V.A."/>
            <person name="Briers L."/>
            <person name="Pirintsos S."/>
            <person name="Studholme D.J."/>
            <person name="Pavlidis P."/>
            <person name="Sarris P.F."/>
        </authorList>
    </citation>
    <scope>NUCLEOTIDE SEQUENCE [LARGE SCALE GENOMIC DNA]</scope>
    <source>
        <strain evidence="3">cv. PFS-1207/04</strain>
    </source>
</reference>
<evidence type="ECO:0000256" key="1">
    <source>
        <dbReference type="SAM" id="MobiDB-lite"/>
    </source>
</evidence>
<accession>A0ABQ7CIM2</accession>
<dbReference type="EMBL" id="QGKV02000832">
    <property type="protein sequence ID" value="KAF3551362.1"/>
    <property type="molecule type" value="Genomic_DNA"/>
</dbReference>
<keyword evidence="3" id="KW-1185">Reference proteome</keyword>
<gene>
    <name evidence="2" type="ORF">DY000_02002669</name>
</gene>
<protein>
    <recommendedName>
        <fullName evidence="4">Jacalin-type lectin domain-containing protein</fullName>
    </recommendedName>
</protein>
<name>A0ABQ7CIM2_BRACR</name>
<evidence type="ECO:0000313" key="2">
    <source>
        <dbReference type="EMBL" id="KAF3551362.1"/>
    </source>
</evidence>
<comment type="caution">
    <text evidence="2">The sequence shown here is derived from an EMBL/GenBank/DDBJ whole genome shotgun (WGS) entry which is preliminary data.</text>
</comment>
<organism evidence="2 3">
    <name type="scientific">Brassica cretica</name>
    <name type="common">Mustard</name>
    <dbReference type="NCBI Taxonomy" id="69181"/>
    <lineage>
        <taxon>Eukaryota</taxon>
        <taxon>Viridiplantae</taxon>
        <taxon>Streptophyta</taxon>
        <taxon>Embryophyta</taxon>
        <taxon>Tracheophyta</taxon>
        <taxon>Spermatophyta</taxon>
        <taxon>Magnoliopsida</taxon>
        <taxon>eudicotyledons</taxon>
        <taxon>Gunneridae</taxon>
        <taxon>Pentapetalae</taxon>
        <taxon>rosids</taxon>
        <taxon>malvids</taxon>
        <taxon>Brassicales</taxon>
        <taxon>Brassicaceae</taxon>
        <taxon>Brassiceae</taxon>
        <taxon>Brassica</taxon>
    </lineage>
</organism>